<sequence length="159" mass="17944">MASEQPAIPSISRLRHPHRVTPPLLLCVYARPRATASSSPRSPAPRQANPIAVLLHVSLSILTCPFHPPPRPLLYPLPSSPPSSLSPPHRPPPRSPTRFPPSRSPGALSSLRREQGRRWPQRRLRFPYLPLEMHPPLTLHRHPMCAEIIEEVIRRVHIP</sequence>
<protein>
    <submittedName>
        <fullName evidence="2">Uncharacterized protein</fullName>
    </submittedName>
</protein>
<dbReference type="EnsemblPlants" id="Zm00001eb362810_T001">
    <property type="protein sequence ID" value="Zm00001eb362810_P001"/>
    <property type="gene ID" value="Zm00001eb362810"/>
</dbReference>
<organism evidence="2 3">
    <name type="scientific">Zea mays</name>
    <name type="common">Maize</name>
    <dbReference type="NCBI Taxonomy" id="4577"/>
    <lineage>
        <taxon>Eukaryota</taxon>
        <taxon>Viridiplantae</taxon>
        <taxon>Streptophyta</taxon>
        <taxon>Embryophyta</taxon>
        <taxon>Tracheophyta</taxon>
        <taxon>Spermatophyta</taxon>
        <taxon>Magnoliopsida</taxon>
        <taxon>Liliopsida</taxon>
        <taxon>Poales</taxon>
        <taxon>Poaceae</taxon>
        <taxon>PACMAD clade</taxon>
        <taxon>Panicoideae</taxon>
        <taxon>Andropogonodae</taxon>
        <taxon>Andropogoneae</taxon>
        <taxon>Tripsacinae</taxon>
        <taxon>Zea</taxon>
    </lineage>
</organism>
<evidence type="ECO:0000313" key="2">
    <source>
        <dbReference type="EnsemblPlants" id="Zm00001eb362810_P001"/>
    </source>
</evidence>
<feature type="region of interest" description="Disordered" evidence="1">
    <location>
        <begin position="73"/>
        <end position="116"/>
    </location>
</feature>
<proteinExistence type="predicted"/>
<name>A0A804QVU1_MAIZE</name>
<accession>A0A804QVU1</accession>
<reference evidence="2" key="2">
    <citation type="submission" date="2019-07" db="EMBL/GenBank/DDBJ databases">
        <authorList>
            <person name="Seetharam A."/>
            <person name="Woodhouse M."/>
            <person name="Cannon E."/>
        </authorList>
    </citation>
    <scope>NUCLEOTIDE SEQUENCE [LARGE SCALE GENOMIC DNA]</scope>
    <source>
        <strain evidence="2">cv. B73</strain>
    </source>
</reference>
<reference evidence="2" key="3">
    <citation type="submission" date="2021-05" db="UniProtKB">
        <authorList>
            <consortium name="EnsemblPlants"/>
        </authorList>
    </citation>
    <scope>IDENTIFICATION</scope>
    <source>
        <strain evidence="2">cv. B73</strain>
    </source>
</reference>
<evidence type="ECO:0000256" key="1">
    <source>
        <dbReference type="SAM" id="MobiDB-lite"/>
    </source>
</evidence>
<dbReference type="InParanoid" id="A0A804QVU1"/>
<dbReference type="Proteomes" id="UP000007305">
    <property type="component" value="Chromosome 8"/>
</dbReference>
<reference evidence="3" key="1">
    <citation type="journal article" date="2009" name="Science">
        <title>The B73 maize genome: complexity, diversity, and dynamics.</title>
        <authorList>
            <person name="Schnable P.S."/>
            <person name="Ware D."/>
            <person name="Fulton R.S."/>
            <person name="Stein J.C."/>
            <person name="Wei F."/>
            <person name="Pasternak S."/>
            <person name="Liang C."/>
            <person name="Zhang J."/>
            <person name="Fulton L."/>
            <person name="Graves T.A."/>
            <person name="Minx P."/>
            <person name="Reily A.D."/>
            <person name="Courtney L."/>
            <person name="Kruchowski S.S."/>
            <person name="Tomlinson C."/>
            <person name="Strong C."/>
            <person name="Delehaunty K."/>
            <person name="Fronick C."/>
            <person name="Courtney B."/>
            <person name="Rock S.M."/>
            <person name="Belter E."/>
            <person name="Du F."/>
            <person name="Kim K."/>
            <person name="Abbott R.M."/>
            <person name="Cotton M."/>
            <person name="Levy A."/>
            <person name="Marchetto P."/>
            <person name="Ochoa K."/>
            <person name="Jackson S.M."/>
            <person name="Gillam B."/>
            <person name="Chen W."/>
            <person name="Yan L."/>
            <person name="Higginbotham J."/>
            <person name="Cardenas M."/>
            <person name="Waligorski J."/>
            <person name="Applebaum E."/>
            <person name="Phelps L."/>
            <person name="Falcone J."/>
            <person name="Kanchi K."/>
            <person name="Thane T."/>
            <person name="Scimone A."/>
            <person name="Thane N."/>
            <person name="Henke J."/>
            <person name="Wang T."/>
            <person name="Ruppert J."/>
            <person name="Shah N."/>
            <person name="Rotter K."/>
            <person name="Hodges J."/>
            <person name="Ingenthron E."/>
            <person name="Cordes M."/>
            <person name="Kohlberg S."/>
            <person name="Sgro J."/>
            <person name="Delgado B."/>
            <person name="Mead K."/>
            <person name="Chinwalla A."/>
            <person name="Leonard S."/>
            <person name="Crouse K."/>
            <person name="Collura K."/>
            <person name="Kudrna D."/>
            <person name="Currie J."/>
            <person name="He R."/>
            <person name="Angelova A."/>
            <person name="Rajasekar S."/>
            <person name="Mueller T."/>
            <person name="Lomeli R."/>
            <person name="Scara G."/>
            <person name="Ko A."/>
            <person name="Delaney K."/>
            <person name="Wissotski M."/>
            <person name="Lopez G."/>
            <person name="Campos D."/>
            <person name="Braidotti M."/>
            <person name="Ashley E."/>
            <person name="Golser W."/>
            <person name="Kim H."/>
            <person name="Lee S."/>
            <person name="Lin J."/>
            <person name="Dujmic Z."/>
            <person name="Kim W."/>
            <person name="Talag J."/>
            <person name="Zuccolo A."/>
            <person name="Fan C."/>
            <person name="Sebastian A."/>
            <person name="Kramer M."/>
            <person name="Spiegel L."/>
            <person name="Nascimento L."/>
            <person name="Zutavern T."/>
            <person name="Miller B."/>
            <person name="Ambroise C."/>
            <person name="Muller S."/>
            <person name="Spooner W."/>
            <person name="Narechania A."/>
            <person name="Ren L."/>
            <person name="Wei S."/>
            <person name="Kumari S."/>
            <person name="Faga B."/>
            <person name="Levy M.J."/>
            <person name="McMahan L."/>
            <person name="Van Buren P."/>
            <person name="Vaughn M.W."/>
            <person name="Ying K."/>
            <person name="Yeh C.-T."/>
            <person name="Emrich S.J."/>
            <person name="Jia Y."/>
            <person name="Kalyanaraman A."/>
            <person name="Hsia A.-P."/>
            <person name="Barbazuk W.B."/>
            <person name="Baucom R.S."/>
            <person name="Brutnell T.P."/>
            <person name="Carpita N.C."/>
            <person name="Chaparro C."/>
            <person name="Chia J.-M."/>
            <person name="Deragon J.-M."/>
            <person name="Estill J.C."/>
            <person name="Fu Y."/>
            <person name="Jeddeloh J.A."/>
            <person name="Han Y."/>
            <person name="Lee H."/>
            <person name="Li P."/>
            <person name="Lisch D.R."/>
            <person name="Liu S."/>
            <person name="Liu Z."/>
            <person name="Nagel D.H."/>
            <person name="McCann M.C."/>
            <person name="SanMiguel P."/>
            <person name="Myers A.M."/>
            <person name="Nettleton D."/>
            <person name="Nguyen J."/>
            <person name="Penning B.W."/>
            <person name="Ponnala L."/>
            <person name="Schneider K.L."/>
            <person name="Schwartz D.C."/>
            <person name="Sharma A."/>
            <person name="Soderlund C."/>
            <person name="Springer N.M."/>
            <person name="Sun Q."/>
            <person name="Wang H."/>
            <person name="Waterman M."/>
            <person name="Westerman R."/>
            <person name="Wolfgruber T.K."/>
            <person name="Yang L."/>
            <person name="Yu Y."/>
            <person name="Zhang L."/>
            <person name="Zhou S."/>
            <person name="Zhu Q."/>
            <person name="Bennetzen J.L."/>
            <person name="Dawe R.K."/>
            <person name="Jiang J."/>
            <person name="Jiang N."/>
            <person name="Presting G.G."/>
            <person name="Wessler S.R."/>
            <person name="Aluru S."/>
            <person name="Martienssen R.A."/>
            <person name="Clifton S.W."/>
            <person name="McCombie W.R."/>
            <person name="Wing R.A."/>
            <person name="Wilson R.K."/>
        </authorList>
    </citation>
    <scope>NUCLEOTIDE SEQUENCE [LARGE SCALE GENOMIC DNA]</scope>
    <source>
        <strain evidence="3">cv. B73</strain>
    </source>
</reference>
<evidence type="ECO:0000313" key="3">
    <source>
        <dbReference type="Proteomes" id="UP000007305"/>
    </source>
</evidence>
<dbReference type="AlphaFoldDB" id="A0A804QVU1"/>
<dbReference type="Gramene" id="Zm00001eb362810_T001">
    <property type="protein sequence ID" value="Zm00001eb362810_P001"/>
    <property type="gene ID" value="Zm00001eb362810"/>
</dbReference>
<keyword evidence="3" id="KW-1185">Reference proteome</keyword>
<feature type="compositionally biased region" description="Pro residues" evidence="1">
    <location>
        <begin position="73"/>
        <end position="103"/>
    </location>
</feature>